<feature type="non-terminal residue" evidence="1">
    <location>
        <position position="53"/>
    </location>
</feature>
<comment type="caution">
    <text evidence="1">The sequence shown here is derived from an EMBL/GenBank/DDBJ whole genome shotgun (WGS) entry which is preliminary data.</text>
</comment>
<reference evidence="1 2" key="1">
    <citation type="submission" date="2024-11" db="EMBL/GenBank/DDBJ databases">
        <title>Adaptive evolution of stress response genes in parasites aligns with host niche diversity.</title>
        <authorList>
            <person name="Hahn C."/>
            <person name="Resl P."/>
        </authorList>
    </citation>
    <scope>NUCLEOTIDE SEQUENCE [LARGE SCALE GENOMIC DNA]</scope>
    <source>
        <strain evidence="1">EGGRZ-B1_66</strain>
        <tissue evidence="1">Body</tissue>
    </source>
</reference>
<dbReference type="Proteomes" id="UP001626550">
    <property type="component" value="Unassembled WGS sequence"/>
</dbReference>
<protein>
    <submittedName>
        <fullName evidence="1">Uncharacterized protein</fullName>
    </submittedName>
</protein>
<accession>A0ABD2Q3I8</accession>
<dbReference type="EMBL" id="JBJKFK010001089">
    <property type="protein sequence ID" value="KAL3314124.1"/>
    <property type="molecule type" value="Genomic_DNA"/>
</dbReference>
<dbReference type="AlphaFoldDB" id="A0ABD2Q3I8"/>
<organism evidence="1 2">
    <name type="scientific">Cichlidogyrus casuarinus</name>
    <dbReference type="NCBI Taxonomy" id="1844966"/>
    <lineage>
        <taxon>Eukaryota</taxon>
        <taxon>Metazoa</taxon>
        <taxon>Spiralia</taxon>
        <taxon>Lophotrochozoa</taxon>
        <taxon>Platyhelminthes</taxon>
        <taxon>Monogenea</taxon>
        <taxon>Monopisthocotylea</taxon>
        <taxon>Dactylogyridea</taxon>
        <taxon>Ancyrocephalidae</taxon>
        <taxon>Cichlidogyrus</taxon>
    </lineage>
</organism>
<name>A0ABD2Q3I8_9PLAT</name>
<keyword evidence="2" id="KW-1185">Reference proteome</keyword>
<gene>
    <name evidence="1" type="ORF">Ciccas_007264</name>
</gene>
<evidence type="ECO:0000313" key="2">
    <source>
        <dbReference type="Proteomes" id="UP001626550"/>
    </source>
</evidence>
<evidence type="ECO:0000313" key="1">
    <source>
        <dbReference type="EMBL" id="KAL3314124.1"/>
    </source>
</evidence>
<proteinExistence type="predicted"/>
<sequence>MPELQMLRSGTEDEIAIQKAREENIKLLVLRSHQLCLRAEEECLSECILISHN</sequence>